<evidence type="ECO:0000256" key="2">
    <source>
        <dbReference type="ARBA" id="ARBA00023125"/>
    </source>
</evidence>
<proteinExistence type="predicted"/>
<keyword evidence="3" id="KW-0804">Transcription</keyword>
<evidence type="ECO:0000313" key="5">
    <source>
        <dbReference type="EMBL" id="CAA9383856.1"/>
    </source>
</evidence>
<dbReference type="InterPro" id="IPR036388">
    <property type="entry name" value="WH-like_DNA-bd_sf"/>
</dbReference>
<dbReference type="EMBL" id="CADCUN010000114">
    <property type="protein sequence ID" value="CAA9383856.1"/>
    <property type="molecule type" value="Genomic_DNA"/>
</dbReference>
<dbReference type="InterPro" id="IPR023187">
    <property type="entry name" value="Tscrpt_reg_MarR-type_CS"/>
</dbReference>
<evidence type="ECO:0000256" key="1">
    <source>
        <dbReference type="ARBA" id="ARBA00023015"/>
    </source>
</evidence>
<dbReference type="PANTHER" id="PTHR39515:SF2">
    <property type="entry name" value="HTH-TYPE TRANSCRIPTIONAL REGULATOR RV0880"/>
    <property type="match status" value="1"/>
</dbReference>
<dbReference type="PANTHER" id="PTHR39515">
    <property type="entry name" value="CONSERVED PROTEIN"/>
    <property type="match status" value="1"/>
</dbReference>
<dbReference type="GO" id="GO:0003677">
    <property type="term" value="F:DNA binding"/>
    <property type="evidence" value="ECO:0007669"/>
    <property type="project" value="UniProtKB-KW"/>
</dbReference>
<dbReference type="GO" id="GO:0003700">
    <property type="term" value="F:DNA-binding transcription factor activity"/>
    <property type="evidence" value="ECO:0007669"/>
    <property type="project" value="InterPro"/>
</dbReference>
<sequence length="152" mass="16716">MPTVERVSRSDAGLASSLRVSVARLHRRLRTEDVDDLGVSVGGVAVLALLYREGDRTIGQLASSERVQPPSMTRTVTCLEEDGFVERCAHPTDGRQVVVRLSDKGRDLLAAERRRRDAWLTLRMRELTAEERAVLRQAAPILEKLSNAGGAA</sequence>
<dbReference type="PROSITE" id="PS50995">
    <property type="entry name" value="HTH_MARR_2"/>
    <property type="match status" value="1"/>
</dbReference>
<dbReference type="AlphaFoldDB" id="A0A6J4NGF8"/>
<dbReference type="InterPro" id="IPR000835">
    <property type="entry name" value="HTH_MarR-typ"/>
</dbReference>
<name>A0A6J4NGF8_9ACTN</name>
<dbReference type="Gene3D" id="1.10.10.10">
    <property type="entry name" value="Winged helix-like DNA-binding domain superfamily/Winged helix DNA-binding domain"/>
    <property type="match status" value="1"/>
</dbReference>
<accession>A0A6J4NGF8</accession>
<dbReference type="SUPFAM" id="SSF46785">
    <property type="entry name" value="Winged helix' DNA-binding domain"/>
    <property type="match status" value="1"/>
</dbReference>
<keyword evidence="1" id="KW-0805">Transcription regulation</keyword>
<gene>
    <name evidence="5" type="ORF">AVDCRST_MAG60-1086</name>
</gene>
<dbReference type="PROSITE" id="PS01117">
    <property type="entry name" value="HTH_MARR_1"/>
    <property type="match status" value="1"/>
</dbReference>
<evidence type="ECO:0000256" key="3">
    <source>
        <dbReference type="ARBA" id="ARBA00023163"/>
    </source>
</evidence>
<keyword evidence="2" id="KW-0238">DNA-binding</keyword>
<dbReference type="InterPro" id="IPR052526">
    <property type="entry name" value="HTH-type_Bedaq_tolerance"/>
</dbReference>
<evidence type="ECO:0000259" key="4">
    <source>
        <dbReference type="PROSITE" id="PS50995"/>
    </source>
</evidence>
<dbReference type="Gene3D" id="1.10.287.100">
    <property type="match status" value="1"/>
</dbReference>
<protein>
    <submittedName>
        <fullName evidence="5">Transcriptional regulator, MarR family</fullName>
    </submittedName>
</protein>
<dbReference type="SMART" id="SM00347">
    <property type="entry name" value="HTH_MARR"/>
    <property type="match status" value="1"/>
</dbReference>
<feature type="domain" description="HTH marR-type" evidence="4">
    <location>
        <begin position="11"/>
        <end position="144"/>
    </location>
</feature>
<dbReference type="InterPro" id="IPR036390">
    <property type="entry name" value="WH_DNA-bd_sf"/>
</dbReference>
<reference evidence="5" key="1">
    <citation type="submission" date="2020-02" db="EMBL/GenBank/DDBJ databases">
        <authorList>
            <person name="Meier V. D."/>
        </authorList>
    </citation>
    <scope>NUCLEOTIDE SEQUENCE</scope>
    <source>
        <strain evidence="5">AVDCRST_MAG60</strain>
    </source>
</reference>
<organism evidence="5">
    <name type="scientific">uncultured Nocardioides sp</name>
    <dbReference type="NCBI Taxonomy" id="198441"/>
    <lineage>
        <taxon>Bacteria</taxon>
        <taxon>Bacillati</taxon>
        <taxon>Actinomycetota</taxon>
        <taxon>Actinomycetes</taxon>
        <taxon>Propionibacteriales</taxon>
        <taxon>Nocardioidaceae</taxon>
        <taxon>Nocardioides</taxon>
        <taxon>environmental samples</taxon>
    </lineage>
</organism>
<dbReference type="Pfam" id="PF01047">
    <property type="entry name" value="MarR"/>
    <property type="match status" value="1"/>
</dbReference>